<organism evidence="2 4">
    <name type="scientific">Ustilago bromivora</name>
    <dbReference type="NCBI Taxonomy" id="307758"/>
    <lineage>
        <taxon>Eukaryota</taxon>
        <taxon>Fungi</taxon>
        <taxon>Dikarya</taxon>
        <taxon>Basidiomycota</taxon>
        <taxon>Ustilaginomycotina</taxon>
        <taxon>Ustilaginomycetes</taxon>
        <taxon>Ustilaginales</taxon>
        <taxon>Ustilaginaceae</taxon>
        <taxon>Ustilago</taxon>
    </lineage>
</organism>
<dbReference type="Gene3D" id="2.120.10.10">
    <property type="match status" value="1"/>
</dbReference>
<evidence type="ECO:0000313" key="2">
    <source>
        <dbReference type="EMBL" id="SAM85243.1"/>
    </source>
</evidence>
<dbReference type="InterPro" id="IPR036278">
    <property type="entry name" value="Sialidase_sf"/>
</dbReference>
<evidence type="ECO:0000256" key="1">
    <source>
        <dbReference type="SAM" id="SignalP"/>
    </source>
</evidence>
<dbReference type="EMBL" id="LT558132">
    <property type="protein sequence ID" value="SAM85243.1"/>
    <property type="molecule type" value="Genomic_DNA"/>
</dbReference>
<evidence type="ECO:0000313" key="3">
    <source>
        <dbReference type="EMBL" id="SYW78124.1"/>
    </source>
</evidence>
<name>A0A1K0GB47_9BASI</name>
<dbReference type="Proteomes" id="UP000179920">
    <property type="component" value="Chromosome XVI"/>
</dbReference>
<dbReference type="Proteomes" id="UP000658997">
    <property type="component" value="Unassembled WGS sequence"/>
</dbReference>
<evidence type="ECO:0000313" key="4">
    <source>
        <dbReference type="Proteomes" id="UP000179920"/>
    </source>
</evidence>
<dbReference type="CDD" id="cd15482">
    <property type="entry name" value="Sialidase_non-viral"/>
    <property type="match status" value="1"/>
</dbReference>
<keyword evidence="5" id="KW-1185">Reference proteome</keyword>
<reference evidence="4" key="2">
    <citation type="submission" date="2016-04" db="EMBL/GenBank/DDBJ databases">
        <authorList>
            <person name="Guldener U."/>
            <person name="Guldener U."/>
        </authorList>
    </citation>
    <scope>NUCLEOTIDE SEQUENCE [LARGE SCALE GENOMIC DNA]</scope>
    <source>
        <strain evidence="4">UB2112</strain>
    </source>
</reference>
<dbReference type="EMBL" id="ULHB01000035">
    <property type="protein sequence ID" value="SYW78124.1"/>
    <property type="molecule type" value="Genomic_DNA"/>
</dbReference>
<sequence>MRFFAKALGLVSLALSMASASSLQKRDLGPVTIYTPGRNYTSDRSLYARTLMLTANDNTGTLLSTCENYSGGKTWFPIYRSTDHGYTWSPFSTVTDQVNNWGLRYQPFLYELKQSFAGYPAGSILLAGNSIPEDLSKTQLDLYISTDKGKTWKFLSHIAAGGKGVPNNGETPVWEPFLLVNNGQLICYYSDQRDPRYGQKLVHQTTKDLKNWGSVVDDVTESFYAARPGMPIVAQMDNGNYIMTYENGGAPEGNFAVYYKISNDPFSWADKPKQVLRATDGTVPRSSPYVMWTPIGSSSGTTANGTVVVSAYTDTGLYLNRANGAPNAWTRLSVSNAPAAYSREVTRGFNPKDIVIAGGGALGQGSTNRVTFSARDVNGCATC</sequence>
<reference evidence="2" key="1">
    <citation type="submission" date="2016-04" db="EMBL/GenBank/DDBJ databases">
        <authorList>
            <person name="Evans L.H."/>
            <person name="Alamgir A."/>
            <person name="Owens N."/>
            <person name="Weber N.D."/>
            <person name="Virtaneva K."/>
            <person name="Barbian K."/>
            <person name="Babar A."/>
            <person name="Rosenke K."/>
        </authorList>
    </citation>
    <scope>NUCLEOTIDE SEQUENCE</scope>
    <source>
        <strain evidence="2">UB2112</strain>
    </source>
</reference>
<evidence type="ECO:0000313" key="5">
    <source>
        <dbReference type="Proteomes" id="UP000658997"/>
    </source>
</evidence>
<dbReference type="OrthoDB" id="2130735at2759"/>
<feature type="chain" id="PRO_5038295961" evidence="1">
    <location>
        <begin position="21"/>
        <end position="383"/>
    </location>
</feature>
<dbReference type="Pfam" id="PF02012">
    <property type="entry name" value="BNR"/>
    <property type="match status" value="2"/>
</dbReference>
<dbReference type="InterPro" id="IPR002860">
    <property type="entry name" value="BNR_rpt"/>
</dbReference>
<dbReference type="SUPFAM" id="SSF50939">
    <property type="entry name" value="Sialidases"/>
    <property type="match status" value="1"/>
</dbReference>
<dbReference type="PANTHER" id="PTHR38792:SF3">
    <property type="entry name" value="BNR_ASP-BOX REPEAT DOMAIN PROTEIN (AFU_ORTHOLOGUE AFUA_7G06430)-RELATED"/>
    <property type="match status" value="1"/>
</dbReference>
<gene>
    <name evidence="3" type="ORF">UBRO2_02316</name>
    <name evidence="2" type="ORF">UBRO_07793</name>
</gene>
<protein>
    <submittedName>
        <fullName evidence="2">Related to BNR/Asp-box repeat domain protein</fullName>
    </submittedName>
</protein>
<accession>A0A1K0GB47</accession>
<dbReference type="AlphaFoldDB" id="A0A1K0GB47"/>
<dbReference type="PANTHER" id="PTHR38792">
    <property type="entry name" value="BNR/ASP-BOX REPEAT DOMAIN PROTEIN (AFU_ORTHOLOGUE AFUA_7G06430)-RELATED"/>
    <property type="match status" value="1"/>
</dbReference>
<reference evidence="3" key="3">
    <citation type="submission" date="2018-08" db="EMBL/GenBank/DDBJ databases">
        <authorList>
            <person name="Guldener U."/>
        </authorList>
    </citation>
    <scope>NUCLEOTIDE SEQUENCE</scope>
    <source>
        <strain evidence="3">UB2</strain>
    </source>
</reference>
<proteinExistence type="predicted"/>
<feature type="signal peptide" evidence="1">
    <location>
        <begin position="1"/>
        <end position="20"/>
    </location>
</feature>
<keyword evidence="1" id="KW-0732">Signal</keyword>